<sequence>MFRFKIPTRSYKLKNNCARKIAYTAIVLFVNTIGLNAQDRPHTPLIKLDTVFKDLKNQLQKATTSKNTKAIVNAHLDLAHFYEHLGIENEAIKNYHSALELHDHLDTTTVYIGNKIGAIHLSLKQYKNALQYVNKSLNIANQIQFKKGKATSYALLGSVAEKNSDYTLALQHQEQSLALFKTLQDSTGLAITYENIGSIYEDLEHFENALIYFNKANKYTNHVPNNNKINIINNIGDAHRKQGNPKAALPYTQLALQMAKSTNNTHQIEAALKDIALIYADLNDYKTAFNYMIAFKDLNASESQYKNAELVSILQILYEVEEREAEVKLLNKQHELNQVRQRIILLSSTFVILILAGWFLYFRKRKKQEVKIQDYKNQLLQSNLEKKTNEEAALQREIEFKISALTNYSLHLSHKNKMISDISRTLANIKDRNTTLIKSKLETLIKEIDLDISQEEEWTGFISFFEQIHPNFFHTLKTIVTKELSPSELRLCMLLRLNLSSKDIASILRITPDSVRIARYRLRKKLPIDSKEDLQLFILNL</sequence>
<name>A0A516GPK0_9FLAO</name>
<evidence type="ECO:0000256" key="2">
    <source>
        <dbReference type="SAM" id="Coils"/>
    </source>
</evidence>
<keyword evidence="2" id="KW-0175">Coiled coil</keyword>
<feature type="transmembrane region" description="Helical" evidence="3">
    <location>
        <begin position="21"/>
        <end position="37"/>
    </location>
</feature>
<dbReference type="Pfam" id="PF13424">
    <property type="entry name" value="TPR_12"/>
    <property type="match status" value="1"/>
</dbReference>
<proteinExistence type="predicted"/>
<dbReference type="InterPro" id="IPR036388">
    <property type="entry name" value="WH-like_DNA-bd_sf"/>
</dbReference>
<keyword evidence="3" id="KW-0812">Transmembrane</keyword>
<dbReference type="SUPFAM" id="SSF48452">
    <property type="entry name" value="TPR-like"/>
    <property type="match status" value="1"/>
</dbReference>
<dbReference type="InterPro" id="IPR016032">
    <property type="entry name" value="Sig_transdc_resp-reg_C-effctor"/>
</dbReference>
<evidence type="ECO:0000313" key="5">
    <source>
        <dbReference type="EMBL" id="QDO93454.1"/>
    </source>
</evidence>
<dbReference type="Gene3D" id="1.25.40.10">
    <property type="entry name" value="Tetratricopeptide repeat domain"/>
    <property type="match status" value="2"/>
</dbReference>
<keyword evidence="3" id="KW-0472">Membrane</keyword>
<dbReference type="SMART" id="SM00421">
    <property type="entry name" value="HTH_LUXR"/>
    <property type="match status" value="1"/>
</dbReference>
<dbReference type="SMART" id="SM00028">
    <property type="entry name" value="TPR"/>
    <property type="match status" value="5"/>
</dbReference>
<dbReference type="PANTHER" id="PTHR10098">
    <property type="entry name" value="RAPSYN-RELATED"/>
    <property type="match status" value="1"/>
</dbReference>
<evidence type="ECO:0000259" key="4">
    <source>
        <dbReference type="SMART" id="SM00421"/>
    </source>
</evidence>
<evidence type="ECO:0000256" key="3">
    <source>
        <dbReference type="SAM" id="Phobius"/>
    </source>
</evidence>
<dbReference type="GO" id="GO:0006355">
    <property type="term" value="P:regulation of DNA-templated transcription"/>
    <property type="evidence" value="ECO:0007669"/>
    <property type="project" value="InterPro"/>
</dbReference>
<feature type="repeat" description="TPR" evidence="1">
    <location>
        <begin position="190"/>
        <end position="223"/>
    </location>
</feature>
<dbReference type="SUPFAM" id="SSF46894">
    <property type="entry name" value="C-terminal effector domain of the bipartite response regulators"/>
    <property type="match status" value="1"/>
</dbReference>
<keyword evidence="6" id="KW-1185">Reference proteome</keyword>
<dbReference type="InterPro" id="IPR019734">
    <property type="entry name" value="TPR_rpt"/>
</dbReference>
<gene>
    <name evidence="5" type="ORF">FNB79_05500</name>
</gene>
<dbReference type="Pfam" id="PF13181">
    <property type="entry name" value="TPR_8"/>
    <property type="match status" value="1"/>
</dbReference>
<dbReference type="PROSITE" id="PS50005">
    <property type="entry name" value="TPR"/>
    <property type="match status" value="1"/>
</dbReference>
<reference evidence="5 6" key="1">
    <citation type="submission" date="2019-07" db="EMBL/GenBank/DDBJ databases">
        <title>Genome sequencing for Formosa sp. PS13.</title>
        <authorList>
            <person name="Park S.-J."/>
        </authorList>
    </citation>
    <scope>NUCLEOTIDE SEQUENCE [LARGE SCALE GENOMIC DNA]</scope>
    <source>
        <strain evidence="5 6">PS13</strain>
    </source>
</reference>
<dbReference type="OrthoDB" id="1090267at2"/>
<dbReference type="Proteomes" id="UP000319209">
    <property type="component" value="Chromosome"/>
</dbReference>
<dbReference type="Pfam" id="PF13374">
    <property type="entry name" value="TPR_10"/>
    <property type="match status" value="1"/>
</dbReference>
<dbReference type="Gene3D" id="1.10.10.10">
    <property type="entry name" value="Winged helix-like DNA-binding domain superfamily/Winged helix DNA-binding domain"/>
    <property type="match status" value="1"/>
</dbReference>
<evidence type="ECO:0000256" key="1">
    <source>
        <dbReference type="PROSITE-ProRule" id="PRU00339"/>
    </source>
</evidence>
<feature type="transmembrane region" description="Helical" evidence="3">
    <location>
        <begin position="343"/>
        <end position="362"/>
    </location>
</feature>
<evidence type="ECO:0000313" key="6">
    <source>
        <dbReference type="Proteomes" id="UP000319209"/>
    </source>
</evidence>
<dbReference type="GO" id="GO:0003677">
    <property type="term" value="F:DNA binding"/>
    <property type="evidence" value="ECO:0007669"/>
    <property type="project" value="InterPro"/>
</dbReference>
<protein>
    <submittedName>
        <fullName evidence="5">Tetratricopeptide repeat protein</fullName>
    </submittedName>
</protein>
<dbReference type="EMBL" id="CP041637">
    <property type="protein sequence ID" value="QDO93454.1"/>
    <property type="molecule type" value="Genomic_DNA"/>
</dbReference>
<keyword evidence="3" id="KW-1133">Transmembrane helix</keyword>
<organism evidence="5 6">
    <name type="scientific">Formosa sediminum</name>
    <dbReference type="NCBI Taxonomy" id="2594004"/>
    <lineage>
        <taxon>Bacteria</taxon>
        <taxon>Pseudomonadati</taxon>
        <taxon>Bacteroidota</taxon>
        <taxon>Flavobacteriia</taxon>
        <taxon>Flavobacteriales</taxon>
        <taxon>Flavobacteriaceae</taxon>
        <taxon>Formosa</taxon>
    </lineage>
</organism>
<accession>A0A516GPK0</accession>
<dbReference type="AlphaFoldDB" id="A0A516GPK0"/>
<dbReference type="KEGG" id="fop:FNB79_05500"/>
<feature type="coiled-coil region" evidence="2">
    <location>
        <begin position="322"/>
        <end position="397"/>
    </location>
</feature>
<feature type="domain" description="HTH luxR-type" evidence="4">
    <location>
        <begin position="481"/>
        <end position="538"/>
    </location>
</feature>
<dbReference type="InterPro" id="IPR000792">
    <property type="entry name" value="Tscrpt_reg_LuxR_C"/>
</dbReference>
<dbReference type="RefSeq" id="WP_143380358.1">
    <property type="nucleotide sequence ID" value="NZ_CP041637.1"/>
</dbReference>
<keyword evidence="1" id="KW-0802">TPR repeat</keyword>
<dbReference type="InterPro" id="IPR011990">
    <property type="entry name" value="TPR-like_helical_dom_sf"/>
</dbReference>